<feature type="transmembrane region" description="Helical" evidence="1">
    <location>
        <begin position="12"/>
        <end position="29"/>
    </location>
</feature>
<keyword evidence="1" id="KW-0812">Transmembrane</keyword>
<keyword evidence="1" id="KW-0472">Membrane</keyword>
<evidence type="ECO:0000313" key="3">
    <source>
        <dbReference type="Proteomes" id="UP000281171"/>
    </source>
</evidence>
<proteinExistence type="predicted"/>
<reference evidence="2 3" key="1">
    <citation type="submission" date="2018-10" db="EMBL/GenBank/DDBJ databases">
        <title>Comamonadaceae CDC group NO-1 genome sequencing and assembly.</title>
        <authorList>
            <person name="Bernier A.-M."/>
            <person name="Bernard K."/>
        </authorList>
    </citation>
    <scope>NUCLEOTIDE SEQUENCE [LARGE SCALE GENOMIC DNA]</scope>
    <source>
        <strain evidence="2 3">NML180581</strain>
    </source>
</reference>
<evidence type="ECO:0000256" key="1">
    <source>
        <dbReference type="SAM" id="Phobius"/>
    </source>
</evidence>
<name>A0A3M6QY17_9BURK</name>
<evidence type="ECO:0000313" key="2">
    <source>
        <dbReference type="EMBL" id="RMX07432.1"/>
    </source>
</evidence>
<dbReference type="Proteomes" id="UP000281171">
    <property type="component" value="Unassembled WGS sequence"/>
</dbReference>
<organism evidence="2 3">
    <name type="scientific">Allofranklinella schreckenbergeri</name>
    <dbReference type="NCBI Taxonomy" id="1076744"/>
    <lineage>
        <taxon>Bacteria</taxon>
        <taxon>Pseudomonadati</taxon>
        <taxon>Pseudomonadota</taxon>
        <taxon>Betaproteobacteria</taxon>
        <taxon>Burkholderiales</taxon>
        <taxon>Comamonadaceae</taxon>
        <taxon>Allofranklinella</taxon>
    </lineage>
</organism>
<keyword evidence="1" id="KW-1133">Transmembrane helix</keyword>
<gene>
    <name evidence="2" type="ORF">EBQ24_08845</name>
</gene>
<dbReference type="Pfam" id="PF10805">
    <property type="entry name" value="DUF2730"/>
    <property type="match status" value="1"/>
</dbReference>
<dbReference type="RefSeq" id="WP_122248570.1">
    <property type="nucleotide sequence ID" value="NZ_RDQK01000020.1"/>
</dbReference>
<comment type="caution">
    <text evidence="2">The sequence shown here is derived from an EMBL/GenBank/DDBJ whole genome shotgun (WGS) entry which is preliminary data.</text>
</comment>
<dbReference type="EMBL" id="RDQK01000020">
    <property type="protein sequence ID" value="RMX07432.1"/>
    <property type="molecule type" value="Genomic_DNA"/>
</dbReference>
<sequence>MDFANLHFGFETVRWIVVTAIGIYAWIVGRQSASNKEMLDLRTRITRLEVDIKQVPDHKQLHELALQLGRTAAGLESLSTRIEAMDKSVTRVEDYLLHNK</sequence>
<accession>A0A3M6QY17</accession>
<dbReference type="InterPro" id="IPR020269">
    <property type="entry name" value="Phage_Mu_Releasin"/>
</dbReference>
<protein>
    <submittedName>
        <fullName evidence="2">DUF2730 domain-containing protein</fullName>
    </submittedName>
</protein>
<dbReference type="AlphaFoldDB" id="A0A3M6QY17"/>